<dbReference type="EMBL" id="JABVXQ010000001">
    <property type="protein sequence ID" value="KAF6131153.1"/>
    <property type="molecule type" value="Genomic_DNA"/>
</dbReference>
<accession>A0A834BK16</accession>
<proteinExistence type="predicted"/>
<name>A0A834BK16_9CHIR</name>
<comment type="caution">
    <text evidence="1">The sequence shown here is derived from an EMBL/GenBank/DDBJ whole genome shotgun (WGS) entry which is preliminary data.</text>
</comment>
<dbReference type="Proteomes" id="UP000664940">
    <property type="component" value="Unassembled WGS sequence"/>
</dbReference>
<evidence type="ECO:0000313" key="2">
    <source>
        <dbReference type="Proteomes" id="UP000664940"/>
    </source>
</evidence>
<evidence type="ECO:0000313" key="1">
    <source>
        <dbReference type="EMBL" id="KAF6131153.1"/>
    </source>
</evidence>
<dbReference type="AlphaFoldDB" id="A0A834BK16"/>
<gene>
    <name evidence="1" type="ORF">HJG60_008034</name>
</gene>
<protein>
    <submittedName>
        <fullName evidence="1">Uncharacterized protein</fullName>
    </submittedName>
</protein>
<reference evidence="1 2" key="1">
    <citation type="journal article" date="2020" name="Nature">
        <title>Six reference-quality genomes reveal evolution of bat adaptations.</title>
        <authorList>
            <person name="Jebb D."/>
            <person name="Huang Z."/>
            <person name="Pippel M."/>
            <person name="Hughes G.M."/>
            <person name="Lavrichenko K."/>
            <person name="Devanna P."/>
            <person name="Winkler S."/>
            <person name="Jermiin L.S."/>
            <person name="Skirmuntt E.C."/>
            <person name="Katzourakis A."/>
            <person name="Burkitt-Gray L."/>
            <person name="Ray D.A."/>
            <person name="Sullivan K.A.M."/>
            <person name="Roscito J.G."/>
            <person name="Kirilenko B.M."/>
            <person name="Davalos L.M."/>
            <person name="Corthals A.P."/>
            <person name="Power M.L."/>
            <person name="Jones G."/>
            <person name="Ransome R.D."/>
            <person name="Dechmann D.K.N."/>
            <person name="Locatelli A.G."/>
            <person name="Puechmaille S.J."/>
            <person name="Fedrigo O."/>
            <person name="Jarvis E.D."/>
            <person name="Hiller M."/>
            <person name="Vernes S.C."/>
            <person name="Myers E.W."/>
            <person name="Teeling E.C."/>
        </authorList>
    </citation>
    <scope>NUCLEOTIDE SEQUENCE [LARGE SCALE GENOMIC DNA]</scope>
    <source>
        <strain evidence="1">Bat1K_MPI-CBG_1</strain>
    </source>
</reference>
<sequence length="122" mass="13340">MALQAARAPNMWRCFSLRCGARVCPVQCKQWWLSKPWWTQPSAMCHSVGTARAGTACGCSCCHTHPPAPQAAPGYSTSDPCRETSRWSEGPPSPGNCTCCVRYYCLRPSCFILSGAHRAKNS</sequence>
<organism evidence="1 2">
    <name type="scientific">Phyllostomus discolor</name>
    <name type="common">pale spear-nosed bat</name>
    <dbReference type="NCBI Taxonomy" id="89673"/>
    <lineage>
        <taxon>Eukaryota</taxon>
        <taxon>Metazoa</taxon>
        <taxon>Chordata</taxon>
        <taxon>Craniata</taxon>
        <taxon>Vertebrata</taxon>
        <taxon>Euteleostomi</taxon>
        <taxon>Mammalia</taxon>
        <taxon>Eutheria</taxon>
        <taxon>Laurasiatheria</taxon>
        <taxon>Chiroptera</taxon>
        <taxon>Yangochiroptera</taxon>
        <taxon>Phyllostomidae</taxon>
        <taxon>Phyllostominae</taxon>
        <taxon>Phyllostomus</taxon>
    </lineage>
</organism>